<dbReference type="InterPro" id="IPR005656">
    <property type="entry name" value="MmgE_PrpD"/>
</dbReference>
<reference evidence="5" key="1">
    <citation type="journal article" date="2019" name="Int. J. Syst. Evol. Microbiol.">
        <title>The Global Catalogue of Microorganisms (GCM) 10K type strain sequencing project: providing services to taxonomists for standard genome sequencing and annotation.</title>
        <authorList>
            <consortium name="The Broad Institute Genomics Platform"/>
            <consortium name="The Broad Institute Genome Sequencing Center for Infectious Disease"/>
            <person name="Wu L."/>
            <person name="Ma J."/>
        </authorList>
    </citation>
    <scope>NUCLEOTIDE SEQUENCE [LARGE SCALE GENOMIC DNA]</scope>
    <source>
        <strain evidence="5">KCTC 22245</strain>
    </source>
</reference>
<dbReference type="InterPro" id="IPR045337">
    <property type="entry name" value="MmgE_PrpD_C"/>
</dbReference>
<dbReference type="EMBL" id="JBHRVA010000002">
    <property type="protein sequence ID" value="MFC3302553.1"/>
    <property type="molecule type" value="Genomic_DNA"/>
</dbReference>
<organism evidence="4 5">
    <name type="scientific">Parvularcula lutaonensis</name>
    <dbReference type="NCBI Taxonomy" id="491923"/>
    <lineage>
        <taxon>Bacteria</taxon>
        <taxon>Pseudomonadati</taxon>
        <taxon>Pseudomonadota</taxon>
        <taxon>Alphaproteobacteria</taxon>
        <taxon>Parvularculales</taxon>
        <taxon>Parvularculaceae</taxon>
        <taxon>Parvularcula</taxon>
    </lineage>
</organism>
<dbReference type="Gene3D" id="3.30.1330.120">
    <property type="entry name" value="2-methylcitrate dehydratase PrpD"/>
    <property type="match status" value="1"/>
</dbReference>
<dbReference type="RefSeq" id="WP_189570904.1">
    <property type="nucleotide sequence ID" value="NZ_BMXU01000001.1"/>
</dbReference>
<dbReference type="Pfam" id="PF19305">
    <property type="entry name" value="MmgE_PrpD_C"/>
    <property type="match status" value="1"/>
</dbReference>
<evidence type="ECO:0000313" key="4">
    <source>
        <dbReference type="EMBL" id="MFC3302553.1"/>
    </source>
</evidence>
<evidence type="ECO:0000259" key="3">
    <source>
        <dbReference type="Pfam" id="PF19305"/>
    </source>
</evidence>
<comment type="caution">
    <text evidence="4">The sequence shown here is derived from an EMBL/GenBank/DDBJ whole genome shotgun (WGS) entry which is preliminary data.</text>
</comment>
<evidence type="ECO:0000259" key="2">
    <source>
        <dbReference type="Pfam" id="PF03972"/>
    </source>
</evidence>
<keyword evidence="5" id="KW-1185">Reference proteome</keyword>
<dbReference type="Proteomes" id="UP001595607">
    <property type="component" value="Unassembled WGS sequence"/>
</dbReference>
<dbReference type="InterPro" id="IPR045336">
    <property type="entry name" value="MmgE_PrpD_N"/>
</dbReference>
<gene>
    <name evidence="4" type="ORF">ACFONP_07390</name>
</gene>
<feature type="domain" description="MmgE/PrpD N-terminal" evidence="2">
    <location>
        <begin position="11"/>
        <end position="242"/>
    </location>
</feature>
<evidence type="ECO:0000313" key="5">
    <source>
        <dbReference type="Proteomes" id="UP001595607"/>
    </source>
</evidence>
<dbReference type="Gene3D" id="1.10.4100.10">
    <property type="entry name" value="2-methylcitrate dehydratase PrpD"/>
    <property type="match status" value="1"/>
</dbReference>
<dbReference type="InterPro" id="IPR042188">
    <property type="entry name" value="MmgE/PrpD_sf_2"/>
</dbReference>
<dbReference type="PANTHER" id="PTHR16943">
    <property type="entry name" value="2-METHYLCITRATE DEHYDRATASE-RELATED"/>
    <property type="match status" value="1"/>
</dbReference>
<proteinExistence type="inferred from homology"/>
<dbReference type="InterPro" id="IPR042183">
    <property type="entry name" value="MmgE/PrpD_sf_1"/>
</dbReference>
<sequence>MSDAARLFAAHGLGVRFDDLPVEAIDAAKTFVLDTIGVGIAGKSAPLTDNVRSAASRWGGVGPAHLLGGGAPVTAAQAAFVNGFQIHCQEFDCVHEPAVVHPLATILSAMLAEVDQAEQEVSGSQFTVALCVAVDMAASLGVAARSALKFFRPANAGIFGATLGISRLRGFTEQQTVDALGHALAFCSGTMQAHVEGKPVLPLQIANAARGSIAAADLAGIGIPGPEQSINGPYGYFALFEDACDLNPVLEQLGKRWRIAEVSHKPFPTGRAAQGGIVLVQNIRRRIDDVQSISSMSLSAPPLIKRLVGRRATIGMPASYARLCFPYLAATAMVSGSVTLEDFTDSALKRGDVLDLAQGVTVENDGSSDPSAFTPQTLLVTLKDGTTLMETTETLYGSPAHPMTHADHLAKFRNCLAFGFGEERTALADALIEAVDDLVELGDIRELTRLAAGGGADNGR</sequence>
<dbReference type="PANTHER" id="PTHR16943:SF8">
    <property type="entry name" value="2-METHYLCITRATE DEHYDRATASE"/>
    <property type="match status" value="1"/>
</dbReference>
<accession>A0ABV7MB26</accession>
<dbReference type="SUPFAM" id="SSF103378">
    <property type="entry name" value="2-methylcitrate dehydratase PrpD"/>
    <property type="match status" value="1"/>
</dbReference>
<comment type="similarity">
    <text evidence="1">Belongs to the PrpD family.</text>
</comment>
<dbReference type="Pfam" id="PF03972">
    <property type="entry name" value="MmgE_PrpD_N"/>
    <property type="match status" value="1"/>
</dbReference>
<dbReference type="InterPro" id="IPR036148">
    <property type="entry name" value="MmgE/PrpD_sf"/>
</dbReference>
<feature type="domain" description="MmgE/PrpD C-terminal" evidence="3">
    <location>
        <begin position="267"/>
        <end position="426"/>
    </location>
</feature>
<evidence type="ECO:0000256" key="1">
    <source>
        <dbReference type="ARBA" id="ARBA00006174"/>
    </source>
</evidence>
<name>A0ABV7MB26_9PROT</name>
<protein>
    <submittedName>
        <fullName evidence="4">MmgE/PrpD family protein</fullName>
    </submittedName>
</protein>